<name>A0ABT0BQN7_9SPHN</name>
<feature type="domain" description="Carboxymuconolactone decarboxylase-like" evidence="1">
    <location>
        <begin position="81"/>
        <end position="150"/>
    </location>
</feature>
<sequence>MGTGTVAADFDPGFDIAARQAHVVGDGPRIRPVAQDDIDAASRELVHAVRDGAGAPRVEGVAEYMRTIFKHPALFRCQMERGAVLFNGRIPACERELAVLRVAWLCRAPYEWGQHVEIARRVGLDGAAVERVREGSAASGWTAHEAAILRGVEELLEDKALSDATWDVLARSWDEAQLIEFPVMVGEYIATALVQNTLRIRLVDGNPGLTRI</sequence>
<evidence type="ECO:0000313" key="3">
    <source>
        <dbReference type="Proteomes" id="UP001202281"/>
    </source>
</evidence>
<dbReference type="Gene3D" id="1.20.1290.10">
    <property type="entry name" value="AhpD-like"/>
    <property type="match status" value="1"/>
</dbReference>
<dbReference type="SUPFAM" id="SSF69118">
    <property type="entry name" value="AhpD-like"/>
    <property type="match status" value="1"/>
</dbReference>
<accession>A0ABT0BQN7</accession>
<dbReference type="InterPro" id="IPR003779">
    <property type="entry name" value="CMD-like"/>
</dbReference>
<evidence type="ECO:0000313" key="2">
    <source>
        <dbReference type="EMBL" id="MCJ2187173.1"/>
    </source>
</evidence>
<evidence type="ECO:0000259" key="1">
    <source>
        <dbReference type="Pfam" id="PF02627"/>
    </source>
</evidence>
<dbReference type="Pfam" id="PF02627">
    <property type="entry name" value="CMD"/>
    <property type="match status" value="1"/>
</dbReference>
<organism evidence="2 3">
    <name type="scientific">Novosphingobium beihaiensis</name>
    <dbReference type="NCBI Taxonomy" id="2930389"/>
    <lineage>
        <taxon>Bacteria</taxon>
        <taxon>Pseudomonadati</taxon>
        <taxon>Pseudomonadota</taxon>
        <taxon>Alphaproteobacteria</taxon>
        <taxon>Sphingomonadales</taxon>
        <taxon>Sphingomonadaceae</taxon>
        <taxon>Novosphingobium</taxon>
    </lineage>
</organism>
<gene>
    <name evidence="2" type="ORF">MTR66_10165</name>
</gene>
<dbReference type="RefSeq" id="WP_243920549.1">
    <property type="nucleotide sequence ID" value="NZ_JALHLG010000011.1"/>
</dbReference>
<reference evidence="2 3" key="1">
    <citation type="submission" date="2022-04" db="EMBL/GenBank/DDBJ databases">
        <title>Identification of a novel bacterium isolated from mangrove sediments.</title>
        <authorList>
            <person name="Pan X."/>
        </authorList>
    </citation>
    <scope>NUCLEOTIDE SEQUENCE [LARGE SCALE GENOMIC DNA]</scope>
    <source>
        <strain evidence="2 3">B2638</strain>
    </source>
</reference>
<comment type="caution">
    <text evidence="2">The sequence shown here is derived from an EMBL/GenBank/DDBJ whole genome shotgun (WGS) entry which is preliminary data.</text>
</comment>
<dbReference type="EMBL" id="JALHLG010000011">
    <property type="protein sequence ID" value="MCJ2187173.1"/>
    <property type="molecule type" value="Genomic_DNA"/>
</dbReference>
<dbReference type="Proteomes" id="UP001202281">
    <property type="component" value="Unassembled WGS sequence"/>
</dbReference>
<dbReference type="PANTHER" id="PTHR34846:SF5">
    <property type="entry name" value="CARBOXYMUCONOLACTONE DECARBOXYLASE-LIKE DOMAIN-CONTAINING PROTEIN"/>
    <property type="match status" value="1"/>
</dbReference>
<keyword evidence="3" id="KW-1185">Reference proteome</keyword>
<dbReference type="InterPro" id="IPR029032">
    <property type="entry name" value="AhpD-like"/>
</dbReference>
<protein>
    <submittedName>
        <fullName evidence="2">Carboxymuconolactone decarboxylase family protein</fullName>
    </submittedName>
</protein>
<proteinExistence type="predicted"/>
<dbReference type="PANTHER" id="PTHR34846">
    <property type="entry name" value="4-CARBOXYMUCONOLACTONE DECARBOXYLASE FAMILY PROTEIN (AFU_ORTHOLOGUE AFUA_6G11590)"/>
    <property type="match status" value="1"/>
</dbReference>